<dbReference type="InterPro" id="IPR011053">
    <property type="entry name" value="Single_hybrid_motif"/>
</dbReference>
<accession>A0ABU4LMJ5</accession>
<proteinExistence type="inferred from homology"/>
<dbReference type="NCBIfam" id="TIGR00527">
    <property type="entry name" value="gcvH"/>
    <property type="match status" value="1"/>
</dbReference>
<dbReference type="RefSeq" id="WP_086756902.1">
    <property type="nucleotide sequence ID" value="NZ_JAGJBZ010000005.1"/>
</dbReference>
<dbReference type="HAMAP" id="MF_00272">
    <property type="entry name" value="GcvH"/>
    <property type="match status" value="1"/>
</dbReference>
<comment type="caution">
    <text evidence="5">The sequence shown here is derived from an EMBL/GenBank/DDBJ whole genome shotgun (WGS) entry which is preliminary data.</text>
</comment>
<dbReference type="PROSITE" id="PS50968">
    <property type="entry name" value="BIOTINYL_LIPOYL"/>
    <property type="match status" value="1"/>
</dbReference>
<dbReference type="SUPFAM" id="SSF51230">
    <property type="entry name" value="Single hybrid motif"/>
    <property type="match status" value="1"/>
</dbReference>
<dbReference type="Pfam" id="PF01597">
    <property type="entry name" value="GCV_H"/>
    <property type="match status" value="1"/>
</dbReference>
<feature type="domain" description="Lipoyl-binding" evidence="4">
    <location>
        <begin position="24"/>
        <end position="105"/>
    </location>
</feature>
<evidence type="ECO:0000256" key="2">
    <source>
        <dbReference type="ARBA" id="ARBA00022823"/>
    </source>
</evidence>
<sequence>MSNIPAELRYAKSDEWVSPAMDGAMYVGISDYAQQQFGDFVFVGLPEVGKVVAAGDSAGSVESNTRASELIAPIGGEVIAVNEELSISPERLNEDPYASWIFKLTPSNAADFDNLLKADEYRAHISEG</sequence>
<dbReference type="InterPro" id="IPR017453">
    <property type="entry name" value="GCV_H_sub"/>
</dbReference>
<dbReference type="PANTHER" id="PTHR11715">
    <property type="entry name" value="GLYCINE CLEAVAGE SYSTEM H PROTEIN"/>
    <property type="match status" value="1"/>
</dbReference>
<dbReference type="Proteomes" id="UP001271723">
    <property type="component" value="Unassembled WGS sequence"/>
</dbReference>
<comment type="function">
    <text evidence="3">The glycine cleavage system catalyzes the degradation of glycine. The H protein shuttles the methylamine group of glycine from the P protein to the T protein.</text>
</comment>
<comment type="cofactor">
    <cofactor evidence="3">
        <name>(R)-lipoate</name>
        <dbReference type="ChEBI" id="CHEBI:83088"/>
    </cofactor>
    <text evidence="3">Binds 1 lipoyl cofactor covalently.</text>
</comment>
<protein>
    <recommendedName>
        <fullName evidence="3">Glycine cleavage system H protein</fullName>
    </recommendedName>
</protein>
<comment type="subunit">
    <text evidence="3">The glycine cleavage system is composed of four proteins: P, T, L and H.</text>
</comment>
<comment type="caution">
    <text evidence="3">Lacks conserved residue(s) required for the propagation of feature annotation.</text>
</comment>
<dbReference type="InterPro" id="IPR002930">
    <property type="entry name" value="GCV_H"/>
</dbReference>
<reference evidence="5 6" key="1">
    <citation type="journal article" date="2023" name="Microb. Genom.">
        <title>Mesoterricola silvestris gen. nov., sp. nov., Mesoterricola sediminis sp. nov., Geothrix oryzae sp. nov., Geothrix edaphica sp. nov., Geothrix rubra sp. nov., and Geothrix limicola sp. nov., six novel members of Acidobacteriota isolated from soils.</title>
        <authorList>
            <person name="Weisberg A.J."/>
            <person name="Pearce E."/>
            <person name="Kramer C.G."/>
            <person name="Chang J.H."/>
            <person name="Clarke C.R."/>
        </authorList>
    </citation>
    <scope>NUCLEOTIDE SEQUENCE [LARGE SCALE GENOMIC DNA]</scope>
    <source>
        <strain evidence="5 6">NRRL_B-2795</strain>
    </source>
</reference>
<keyword evidence="2 3" id="KW-0450">Lipoyl</keyword>
<evidence type="ECO:0000313" key="5">
    <source>
        <dbReference type="EMBL" id="MDX2916374.1"/>
    </source>
</evidence>
<keyword evidence="6" id="KW-1185">Reference proteome</keyword>
<evidence type="ECO:0000256" key="1">
    <source>
        <dbReference type="ARBA" id="ARBA00009249"/>
    </source>
</evidence>
<dbReference type="PANTHER" id="PTHR11715:SF3">
    <property type="entry name" value="GLYCINE CLEAVAGE SYSTEM H PROTEIN-RELATED"/>
    <property type="match status" value="1"/>
</dbReference>
<evidence type="ECO:0000256" key="3">
    <source>
        <dbReference type="HAMAP-Rule" id="MF_00272"/>
    </source>
</evidence>
<organism evidence="5 6">
    <name type="scientific">Streptomyces griseiscabiei</name>
    <dbReference type="NCBI Taxonomy" id="2993540"/>
    <lineage>
        <taxon>Bacteria</taxon>
        <taxon>Bacillati</taxon>
        <taxon>Actinomycetota</taxon>
        <taxon>Actinomycetes</taxon>
        <taxon>Kitasatosporales</taxon>
        <taxon>Streptomycetaceae</taxon>
        <taxon>Streptomyces</taxon>
    </lineage>
</organism>
<dbReference type="Gene3D" id="2.40.50.100">
    <property type="match status" value="1"/>
</dbReference>
<evidence type="ECO:0000313" key="6">
    <source>
        <dbReference type="Proteomes" id="UP001271723"/>
    </source>
</evidence>
<dbReference type="EMBL" id="JARAVY010000051">
    <property type="protein sequence ID" value="MDX2916374.1"/>
    <property type="molecule type" value="Genomic_DNA"/>
</dbReference>
<comment type="similarity">
    <text evidence="1 3">Belongs to the GcvH family.</text>
</comment>
<dbReference type="InterPro" id="IPR000089">
    <property type="entry name" value="Biotin_lipoyl"/>
</dbReference>
<dbReference type="NCBIfam" id="NF002270">
    <property type="entry name" value="PRK01202.1"/>
    <property type="match status" value="1"/>
</dbReference>
<dbReference type="CDD" id="cd06848">
    <property type="entry name" value="GCS_H"/>
    <property type="match status" value="1"/>
</dbReference>
<dbReference type="InterPro" id="IPR033753">
    <property type="entry name" value="GCV_H/Fam206"/>
</dbReference>
<evidence type="ECO:0000259" key="4">
    <source>
        <dbReference type="PROSITE" id="PS50968"/>
    </source>
</evidence>
<name>A0ABU4LMJ5_9ACTN</name>
<gene>
    <name evidence="3 5" type="primary">gcvH</name>
    <name evidence="5" type="ORF">PV517_47900</name>
</gene>